<organism evidence="2 3">
    <name type="scientific">Roseibium aggregatum</name>
    <dbReference type="NCBI Taxonomy" id="187304"/>
    <lineage>
        <taxon>Bacteria</taxon>
        <taxon>Pseudomonadati</taxon>
        <taxon>Pseudomonadota</taxon>
        <taxon>Alphaproteobacteria</taxon>
        <taxon>Hyphomicrobiales</taxon>
        <taxon>Stappiaceae</taxon>
        <taxon>Roseibium</taxon>
    </lineage>
</organism>
<keyword evidence="3" id="KW-1185">Reference proteome</keyword>
<feature type="transmembrane region" description="Helical" evidence="1">
    <location>
        <begin position="31"/>
        <end position="48"/>
    </location>
</feature>
<keyword evidence="1" id="KW-1133">Transmembrane helix</keyword>
<feature type="transmembrane region" description="Helical" evidence="1">
    <location>
        <begin position="68"/>
        <end position="89"/>
    </location>
</feature>
<gene>
    <name evidence="2" type="ORF">LAL4801_05708</name>
</gene>
<dbReference type="RefSeq" id="WP_055661295.1">
    <property type="nucleotide sequence ID" value="NZ_CXST01000006.1"/>
</dbReference>
<dbReference type="EMBL" id="CXST01000006">
    <property type="protein sequence ID" value="CTQ47246.1"/>
    <property type="molecule type" value="Genomic_DNA"/>
</dbReference>
<evidence type="ECO:0000256" key="1">
    <source>
        <dbReference type="SAM" id="Phobius"/>
    </source>
</evidence>
<dbReference type="Proteomes" id="UP000048926">
    <property type="component" value="Unassembled WGS sequence"/>
</dbReference>
<dbReference type="AlphaFoldDB" id="A0A0M6YAX4"/>
<sequence>MNQHLMPYIWAAAFYAFSVTIVVKYGLGIDWSIAALAMAVIPFVARFANRATMRFVLTFHLSGKKYLWGYPIVTTLLIMALLRVFDVGFMHAYEAGFSSLFPIAPLSNAVWFAGSATYAAISAMAISGATNTRHFMEAWHHAKN</sequence>
<name>A0A0M6YAX4_9HYPH</name>
<keyword evidence="1" id="KW-0472">Membrane</keyword>
<reference evidence="3" key="1">
    <citation type="submission" date="2015-07" db="EMBL/GenBank/DDBJ databases">
        <authorList>
            <person name="Rodrigo-Torres Lidia"/>
            <person name="Arahal R.David."/>
        </authorList>
    </citation>
    <scope>NUCLEOTIDE SEQUENCE [LARGE SCALE GENOMIC DNA]</scope>
    <source>
        <strain evidence="3">CECT 4801</strain>
    </source>
</reference>
<proteinExistence type="predicted"/>
<keyword evidence="1" id="KW-0812">Transmembrane</keyword>
<evidence type="ECO:0000313" key="2">
    <source>
        <dbReference type="EMBL" id="CTQ47246.1"/>
    </source>
</evidence>
<feature type="transmembrane region" description="Helical" evidence="1">
    <location>
        <begin position="7"/>
        <end position="25"/>
    </location>
</feature>
<feature type="transmembrane region" description="Helical" evidence="1">
    <location>
        <begin position="109"/>
        <end position="129"/>
    </location>
</feature>
<accession>A0A0M6YAX4</accession>
<protein>
    <submittedName>
        <fullName evidence="2">Uncharacterized protein</fullName>
    </submittedName>
</protein>
<evidence type="ECO:0000313" key="3">
    <source>
        <dbReference type="Proteomes" id="UP000048926"/>
    </source>
</evidence>